<dbReference type="Gene3D" id="1.10.1740.10">
    <property type="match status" value="1"/>
</dbReference>
<dbReference type="InterPro" id="IPR013325">
    <property type="entry name" value="RNA_pol_sigma_r2"/>
</dbReference>
<dbReference type="EMBL" id="BNJK01000001">
    <property type="protein sequence ID" value="GHO94349.1"/>
    <property type="molecule type" value="Genomic_DNA"/>
</dbReference>
<accession>A0A8J3IFE3</accession>
<sequence length="245" mass="28900">MSIGERDELLRYEENMRIEEVLMQYDGFIVAVVREQIGLDPTLIRAAVRDLEIDELAQLVRIKLWHALERKEIMYPKAYIRRIVYSEIVDMTRRQKRPVQPLPEDEEGEIYSGKLLVSPSEGMADPAEVVEQREEVRGRMKEVVSVVLQLPARQRHAMICTLRDRVDDPQLLVDAFKQNKCEMQQWQWPQMRKEKILLQASLSYARHTMLCAIFSEQAQQMQYLLAQRRRRRKQMAATATRGCRN</sequence>
<dbReference type="AlphaFoldDB" id="A0A8J3IFE3"/>
<evidence type="ECO:0000313" key="2">
    <source>
        <dbReference type="Proteomes" id="UP000597444"/>
    </source>
</evidence>
<comment type="caution">
    <text evidence="1">The sequence shown here is derived from an EMBL/GenBank/DDBJ whole genome shotgun (WGS) entry which is preliminary data.</text>
</comment>
<dbReference type="GO" id="GO:0006352">
    <property type="term" value="P:DNA-templated transcription initiation"/>
    <property type="evidence" value="ECO:0007669"/>
    <property type="project" value="InterPro"/>
</dbReference>
<reference evidence="1" key="1">
    <citation type="submission" date="2020-10" db="EMBL/GenBank/DDBJ databases">
        <title>Taxonomic study of unclassified bacteria belonging to the class Ktedonobacteria.</title>
        <authorList>
            <person name="Yabe S."/>
            <person name="Wang C.M."/>
            <person name="Zheng Y."/>
            <person name="Sakai Y."/>
            <person name="Cavaletti L."/>
            <person name="Monciardini P."/>
            <person name="Donadio S."/>
        </authorList>
    </citation>
    <scope>NUCLEOTIDE SEQUENCE</scope>
    <source>
        <strain evidence="1">ID150040</strain>
    </source>
</reference>
<proteinExistence type="predicted"/>
<name>A0A8J3IFE3_9CHLR</name>
<dbReference type="GO" id="GO:0003700">
    <property type="term" value="F:DNA-binding transcription factor activity"/>
    <property type="evidence" value="ECO:0007669"/>
    <property type="project" value="InterPro"/>
</dbReference>
<dbReference type="RefSeq" id="WP_220205092.1">
    <property type="nucleotide sequence ID" value="NZ_BNJK01000001.1"/>
</dbReference>
<organism evidence="1 2">
    <name type="scientific">Reticulibacter mediterranei</name>
    <dbReference type="NCBI Taxonomy" id="2778369"/>
    <lineage>
        <taxon>Bacteria</taxon>
        <taxon>Bacillati</taxon>
        <taxon>Chloroflexota</taxon>
        <taxon>Ktedonobacteria</taxon>
        <taxon>Ktedonobacterales</taxon>
        <taxon>Reticulibacteraceae</taxon>
        <taxon>Reticulibacter</taxon>
    </lineage>
</organism>
<keyword evidence="2" id="KW-1185">Reference proteome</keyword>
<evidence type="ECO:0000313" key="1">
    <source>
        <dbReference type="EMBL" id="GHO94349.1"/>
    </source>
</evidence>
<dbReference type="SUPFAM" id="SSF88946">
    <property type="entry name" value="Sigma2 domain of RNA polymerase sigma factors"/>
    <property type="match status" value="1"/>
</dbReference>
<protein>
    <submittedName>
        <fullName evidence="1">Uncharacterized protein</fullName>
    </submittedName>
</protein>
<dbReference type="Proteomes" id="UP000597444">
    <property type="component" value="Unassembled WGS sequence"/>
</dbReference>
<gene>
    <name evidence="1" type="ORF">KSF_043970</name>
</gene>